<evidence type="ECO:0000313" key="2">
    <source>
        <dbReference type="EMBL" id="NNT73264.1"/>
    </source>
</evidence>
<sequence length="163" mass="19435">MEEKKSNKLWIGSTIILLIFIYFIPKEIAYPKYKYLVWFVFILIFGVVPYFVYNIIKRSNQNFSSIKVKGICALSILIVGPTYAIFQNYRENEALRINGKVTECIVVDRKKSKNDWLINCKYLVKNSEFMTYYHIDEKGNFQIGDTLKLIYNEEFPRMYKIDF</sequence>
<keyword evidence="1" id="KW-0472">Membrane</keyword>
<keyword evidence="3" id="KW-1185">Reference proteome</keyword>
<comment type="caution">
    <text evidence="2">The sequence shown here is derived from an EMBL/GenBank/DDBJ whole genome shotgun (WGS) entry which is preliminary data.</text>
</comment>
<feature type="transmembrane region" description="Helical" evidence="1">
    <location>
        <begin position="36"/>
        <end position="56"/>
    </location>
</feature>
<name>A0A7Y3VZZ7_9FLAO</name>
<reference evidence="2 3" key="1">
    <citation type="submission" date="2020-05" db="EMBL/GenBank/DDBJ databases">
        <title>Draft genome of Flavobacterium sp. IMCC34852.</title>
        <authorList>
            <person name="Song J."/>
            <person name="Cho J.-C."/>
        </authorList>
    </citation>
    <scope>NUCLEOTIDE SEQUENCE [LARGE SCALE GENOMIC DNA]</scope>
    <source>
        <strain evidence="2 3">IMCC34852</strain>
    </source>
</reference>
<proteinExistence type="predicted"/>
<dbReference type="EMBL" id="JABEVX010000017">
    <property type="protein sequence ID" value="NNT73264.1"/>
    <property type="molecule type" value="Genomic_DNA"/>
</dbReference>
<keyword evidence="1" id="KW-0812">Transmembrane</keyword>
<evidence type="ECO:0000256" key="1">
    <source>
        <dbReference type="SAM" id="Phobius"/>
    </source>
</evidence>
<feature type="transmembrane region" description="Helical" evidence="1">
    <location>
        <begin position="68"/>
        <end position="86"/>
    </location>
</feature>
<dbReference type="AlphaFoldDB" id="A0A7Y3VZZ7"/>
<dbReference type="Proteomes" id="UP000536509">
    <property type="component" value="Unassembled WGS sequence"/>
</dbReference>
<gene>
    <name evidence="2" type="ORF">HKT18_13675</name>
</gene>
<accession>A0A7Y3VZZ7</accession>
<organism evidence="2 3">
    <name type="scientific">Flavobacterium rivulicola</name>
    <dbReference type="NCBI Taxonomy" id="2732161"/>
    <lineage>
        <taxon>Bacteria</taxon>
        <taxon>Pseudomonadati</taxon>
        <taxon>Bacteroidota</taxon>
        <taxon>Flavobacteriia</taxon>
        <taxon>Flavobacteriales</taxon>
        <taxon>Flavobacteriaceae</taxon>
        <taxon>Flavobacterium</taxon>
    </lineage>
</organism>
<feature type="transmembrane region" description="Helical" evidence="1">
    <location>
        <begin position="7"/>
        <end position="24"/>
    </location>
</feature>
<dbReference type="RefSeq" id="WP_171223421.1">
    <property type="nucleotide sequence ID" value="NZ_CP121446.1"/>
</dbReference>
<keyword evidence="1" id="KW-1133">Transmembrane helix</keyword>
<protein>
    <submittedName>
        <fullName evidence="2">Uncharacterized protein</fullName>
    </submittedName>
</protein>
<evidence type="ECO:0000313" key="3">
    <source>
        <dbReference type="Proteomes" id="UP000536509"/>
    </source>
</evidence>